<dbReference type="OrthoDB" id="3900342at2759"/>
<evidence type="ECO:0000256" key="2">
    <source>
        <dbReference type="ARBA" id="ARBA00022692"/>
    </source>
</evidence>
<evidence type="ECO:0000259" key="7">
    <source>
        <dbReference type="Pfam" id="PF00324"/>
    </source>
</evidence>
<keyword evidence="4 6" id="KW-0472">Membrane</keyword>
<reference evidence="8" key="2">
    <citation type="submission" date="2020-10" db="EMBL/GenBank/DDBJ databases">
        <authorList>
            <person name="Peck L.D."/>
            <person name="Nowell R.W."/>
            <person name="Flood J."/>
            <person name="Ryan M.J."/>
            <person name="Barraclough T.G."/>
        </authorList>
    </citation>
    <scope>NUCLEOTIDE SEQUENCE</scope>
    <source>
        <strain evidence="8">IMI 127659i</strain>
    </source>
</reference>
<proteinExistence type="predicted"/>
<dbReference type="Gene3D" id="1.20.1740.10">
    <property type="entry name" value="Amino acid/polyamine transporter I"/>
    <property type="match status" value="2"/>
</dbReference>
<reference evidence="8" key="1">
    <citation type="journal article" date="2020" name="bioRxiv">
        <title>Historical genomics reveals the evolutionary mechanisms behind multiple outbreaks of the host-specific coffee wilt pathogen Fusarium xylarioides.</title>
        <authorList>
            <person name="Peck D."/>
            <person name="Nowell R.W."/>
            <person name="Flood J."/>
            <person name="Ryan M.J."/>
            <person name="Barraclough T.G."/>
        </authorList>
    </citation>
    <scope>NUCLEOTIDE SEQUENCE</scope>
    <source>
        <strain evidence="8">IMI 127659i</strain>
    </source>
</reference>
<evidence type="ECO:0000313" key="9">
    <source>
        <dbReference type="Proteomes" id="UP000750502"/>
    </source>
</evidence>
<name>A0A9P7I3L4_9HYPO</name>
<dbReference type="Proteomes" id="UP000750502">
    <property type="component" value="Unassembled WGS sequence"/>
</dbReference>
<feature type="transmembrane region" description="Helical" evidence="6">
    <location>
        <begin position="118"/>
        <end position="137"/>
    </location>
</feature>
<dbReference type="GO" id="GO:0015171">
    <property type="term" value="F:amino acid transmembrane transporter activity"/>
    <property type="evidence" value="ECO:0007669"/>
    <property type="project" value="TreeGrafter"/>
</dbReference>
<dbReference type="InterPro" id="IPR004841">
    <property type="entry name" value="AA-permease/SLC12A_dom"/>
</dbReference>
<keyword evidence="9" id="KW-1185">Reference proteome</keyword>
<dbReference type="AlphaFoldDB" id="A0A9P7I3L4"/>
<evidence type="ECO:0000256" key="6">
    <source>
        <dbReference type="SAM" id="Phobius"/>
    </source>
</evidence>
<comment type="subcellular location">
    <subcellularLocation>
        <location evidence="1">Membrane</location>
        <topology evidence="1">Multi-pass membrane protein</topology>
    </subcellularLocation>
</comment>
<sequence length="204" mass="22395">MAGFHTHNEKEQPHSEAGSMKVTYVEEDVGADSELHRKLKSRHLTMIGIGSSIGMGLWLGSRKGLATGGPAALFLGWRRHCSELLDDCRSQGRAHHYFLVPCHHDQRLGVRVFGEVEVVMPLIKFGWFFIVVIALIVNSAGGAPNDEAVGFRYWNETPFINGFVGFLNVLPICVFALSGSETTGMVAAKASNPRKYMPRAVNAI</sequence>
<keyword evidence="3 6" id="KW-1133">Transmembrane helix</keyword>
<dbReference type="EMBL" id="JADFTT010000006">
    <property type="protein sequence ID" value="KAG5773950.1"/>
    <property type="molecule type" value="Genomic_DNA"/>
</dbReference>
<evidence type="ECO:0000256" key="4">
    <source>
        <dbReference type="ARBA" id="ARBA00023136"/>
    </source>
</evidence>
<feature type="compositionally biased region" description="Basic and acidic residues" evidence="5">
    <location>
        <begin position="1"/>
        <end position="14"/>
    </location>
</feature>
<keyword evidence="2 6" id="KW-0812">Transmembrane</keyword>
<organism evidence="8 9">
    <name type="scientific">Fusarium xylarioides</name>
    <dbReference type="NCBI Taxonomy" id="221167"/>
    <lineage>
        <taxon>Eukaryota</taxon>
        <taxon>Fungi</taxon>
        <taxon>Dikarya</taxon>
        <taxon>Ascomycota</taxon>
        <taxon>Pezizomycotina</taxon>
        <taxon>Sordariomycetes</taxon>
        <taxon>Hypocreomycetidae</taxon>
        <taxon>Hypocreales</taxon>
        <taxon>Nectriaceae</taxon>
        <taxon>Fusarium</taxon>
        <taxon>Fusarium fujikuroi species complex</taxon>
    </lineage>
</organism>
<dbReference type="PANTHER" id="PTHR43341:SF37">
    <property type="entry name" value="AMINO ACID TRANSPORTER (EUROFUNG)"/>
    <property type="match status" value="1"/>
</dbReference>
<evidence type="ECO:0000256" key="3">
    <source>
        <dbReference type="ARBA" id="ARBA00022989"/>
    </source>
</evidence>
<dbReference type="InterPro" id="IPR050524">
    <property type="entry name" value="APC_YAT"/>
</dbReference>
<gene>
    <name evidence="8" type="ORF">H9Q72_000476</name>
</gene>
<comment type="caution">
    <text evidence="8">The sequence shown here is derived from an EMBL/GenBank/DDBJ whole genome shotgun (WGS) entry which is preliminary data.</text>
</comment>
<feature type="domain" description="Amino acid permease/ SLC12A" evidence="7">
    <location>
        <begin position="108"/>
        <end position="203"/>
    </location>
</feature>
<protein>
    <recommendedName>
        <fullName evidence="7">Amino acid permease/ SLC12A domain-containing protein</fullName>
    </recommendedName>
</protein>
<dbReference type="PANTHER" id="PTHR43341">
    <property type="entry name" value="AMINO ACID PERMEASE"/>
    <property type="match status" value="1"/>
</dbReference>
<feature type="transmembrane region" description="Helical" evidence="6">
    <location>
        <begin position="158"/>
        <end position="177"/>
    </location>
</feature>
<accession>A0A9P7I3L4</accession>
<evidence type="ECO:0000256" key="5">
    <source>
        <dbReference type="SAM" id="MobiDB-lite"/>
    </source>
</evidence>
<evidence type="ECO:0000256" key="1">
    <source>
        <dbReference type="ARBA" id="ARBA00004141"/>
    </source>
</evidence>
<dbReference type="Pfam" id="PF00324">
    <property type="entry name" value="AA_permease"/>
    <property type="match status" value="1"/>
</dbReference>
<dbReference type="GO" id="GO:0016020">
    <property type="term" value="C:membrane"/>
    <property type="evidence" value="ECO:0007669"/>
    <property type="project" value="UniProtKB-SubCell"/>
</dbReference>
<evidence type="ECO:0000313" key="8">
    <source>
        <dbReference type="EMBL" id="KAG5773950.1"/>
    </source>
</evidence>
<feature type="region of interest" description="Disordered" evidence="5">
    <location>
        <begin position="1"/>
        <end position="21"/>
    </location>
</feature>